<keyword evidence="2" id="KW-1185">Reference proteome</keyword>
<dbReference type="GeneID" id="94353208"/>
<proteinExistence type="predicted"/>
<dbReference type="KEGG" id="blac:94353208"/>
<reference evidence="1 2" key="1">
    <citation type="journal article" date="2021" name="Genome Biol.">
        <title>AFLAP: assembly-free linkage analysis pipeline using k-mers from genome sequencing data.</title>
        <authorList>
            <person name="Fletcher K."/>
            <person name="Zhang L."/>
            <person name="Gil J."/>
            <person name="Han R."/>
            <person name="Cavanaugh K."/>
            <person name="Michelmore R."/>
        </authorList>
    </citation>
    <scope>NUCLEOTIDE SEQUENCE [LARGE SCALE GENOMIC DNA]</scope>
    <source>
        <strain evidence="1 2">SF5</strain>
    </source>
</reference>
<dbReference type="AlphaFoldDB" id="A0A976FL45"/>
<accession>A0A976FL45</accession>
<evidence type="ECO:0000313" key="1">
    <source>
        <dbReference type="EMBL" id="TDH68586.1"/>
    </source>
</evidence>
<sequence length="120" mass="12931">MHSPSPKKAPIPTKIRAAAVKHYVTSAAAAKTNKRCAKAVIELNHLIGGDRKASTADRATDTSNFRYDGEVIQCDNLSVGSMSIGGRTKGGRPTNFAAMKKNDTDIEKACYFETHAHVLE</sequence>
<evidence type="ECO:0000313" key="2">
    <source>
        <dbReference type="Proteomes" id="UP000294530"/>
    </source>
</evidence>
<dbReference type="Proteomes" id="UP000294530">
    <property type="component" value="Unassembled WGS sequence"/>
</dbReference>
<gene>
    <name evidence="1" type="ORF">CCR75_009498</name>
</gene>
<dbReference type="RefSeq" id="XP_067818085.1">
    <property type="nucleotide sequence ID" value="XM_067967537.1"/>
</dbReference>
<name>A0A976FL45_BRELC</name>
<organism evidence="1 2">
    <name type="scientific">Bremia lactucae</name>
    <name type="common">Lettuce downy mildew</name>
    <dbReference type="NCBI Taxonomy" id="4779"/>
    <lineage>
        <taxon>Eukaryota</taxon>
        <taxon>Sar</taxon>
        <taxon>Stramenopiles</taxon>
        <taxon>Oomycota</taxon>
        <taxon>Peronosporomycetes</taxon>
        <taxon>Peronosporales</taxon>
        <taxon>Peronosporaceae</taxon>
        <taxon>Bremia</taxon>
    </lineage>
</organism>
<dbReference type="EMBL" id="SHOA02000016">
    <property type="protein sequence ID" value="TDH68586.1"/>
    <property type="molecule type" value="Genomic_DNA"/>
</dbReference>
<protein>
    <submittedName>
        <fullName evidence="1">Uncharacterized protein</fullName>
    </submittedName>
</protein>
<comment type="caution">
    <text evidence="1">The sequence shown here is derived from an EMBL/GenBank/DDBJ whole genome shotgun (WGS) entry which is preliminary data.</text>
</comment>